<reference evidence="11" key="1">
    <citation type="submission" date="2008-05" db="EMBL/GenBank/DDBJ databases">
        <title>Genome sequence of Riesia pediculicola USDA.</title>
        <authorList>
            <person name="Kirkness E.F."/>
        </authorList>
    </citation>
    <scope>NUCLEOTIDE SEQUENCE [LARGE SCALE GENOMIC DNA]</scope>
    <source>
        <strain evidence="11">USDA</strain>
    </source>
</reference>
<protein>
    <recommendedName>
        <fullName evidence="6 7">Large ribosomal subunit protein uL22</fullName>
    </recommendedName>
</protein>
<evidence type="ECO:0000256" key="7">
    <source>
        <dbReference type="HAMAP-Rule" id="MF_01331"/>
    </source>
</evidence>
<dbReference type="SUPFAM" id="SSF54843">
    <property type="entry name" value="Ribosomal protein L22"/>
    <property type="match status" value="1"/>
</dbReference>
<evidence type="ECO:0000256" key="9">
    <source>
        <dbReference type="RuleBase" id="RU004006"/>
    </source>
</evidence>
<keyword evidence="5 7" id="KW-0687">Ribonucleoprotein</keyword>
<dbReference type="CDD" id="cd00336">
    <property type="entry name" value="Ribosomal_L22"/>
    <property type="match status" value="1"/>
</dbReference>
<dbReference type="Pfam" id="PF00237">
    <property type="entry name" value="Ribosomal_L22"/>
    <property type="match status" value="1"/>
</dbReference>
<dbReference type="PANTHER" id="PTHR13501">
    <property type="entry name" value="CHLOROPLAST 50S RIBOSOMAL PROTEIN L22-RELATED"/>
    <property type="match status" value="1"/>
</dbReference>
<dbReference type="PROSITE" id="PS00464">
    <property type="entry name" value="RIBOSOMAL_L22"/>
    <property type="match status" value="1"/>
</dbReference>
<dbReference type="OrthoDB" id="9805969at2"/>
<accession>D4G8M9</accession>
<evidence type="ECO:0000256" key="2">
    <source>
        <dbReference type="ARBA" id="ARBA00022730"/>
    </source>
</evidence>
<dbReference type="HAMAP" id="MF_01331_B">
    <property type="entry name" value="Ribosomal_uL22_B"/>
    <property type="match status" value="1"/>
</dbReference>
<keyword evidence="4 7" id="KW-0689">Ribosomal protein</keyword>
<name>D4G8M9_RIEPU</name>
<sequence length="110" mass="12496">MKTFSIYRNARSSPQKLRLVSNLIKNKKIEKAMEVLNFLNKKSSFLIKKVLVSAVANAHHNYGASSKILKIKNIFIDEGPTMKRTIARAKGRTNQISKRTSHIKIVISDE</sequence>
<evidence type="ECO:0000256" key="10">
    <source>
        <dbReference type="RuleBase" id="RU004008"/>
    </source>
</evidence>
<evidence type="ECO:0000256" key="1">
    <source>
        <dbReference type="ARBA" id="ARBA00009451"/>
    </source>
</evidence>
<keyword evidence="12" id="KW-1185">Reference proteome</keyword>
<dbReference type="GO" id="GO:0022625">
    <property type="term" value="C:cytosolic large ribosomal subunit"/>
    <property type="evidence" value="ECO:0007669"/>
    <property type="project" value="TreeGrafter"/>
</dbReference>
<dbReference type="GO" id="GO:0006412">
    <property type="term" value="P:translation"/>
    <property type="evidence" value="ECO:0007669"/>
    <property type="project" value="UniProtKB-UniRule"/>
</dbReference>
<keyword evidence="2 7" id="KW-0699">rRNA-binding</keyword>
<organism evidence="11 12">
    <name type="scientific">Riesia pediculicola (strain USDA)</name>
    <dbReference type="NCBI Taxonomy" id="515618"/>
    <lineage>
        <taxon>Bacteria</taxon>
        <taxon>Pseudomonadati</taxon>
        <taxon>Pseudomonadota</taxon>
        <taxon>Gammaproteobacteria</taxon>
        <taxon>Enterobacterales</taxon>
        <taxon>Enterobacteriaceae</taxon>
        <taxon>Candidatus Riesia</taxon>
    </lineage>
</organism>
<evidence type="ECO:0000256" key="3">
    <source>
        <dbReference type="ARBA" id="ARBA00022884"/>
    </source>
</evidence>
<dbReference type="RefSeq" id="WP_013087551.1">
    <property type="nucleotide sequence ID" value="NC_014109.1"/>
</dbReference>
<evidence type="ECO:0000256" key="8">
    <source>
        <dbReference type="RuleBase" id="RU004005"/>
    </source>
</evidence>
<evidence type="ECO:0000313" key="12">
    <source>
        <dbReference type="Proteomes" id="UP000001700"/>
    </source>
</evidence>
<evidence type="ECO:0000256" key="6">
    <source>
        <dbReference type="ARBA" id="ARBA00035207"/>
    </source>
</evidence>
<dbReference type="InterPro" id="IPR005727">
    <property type="entry name" value="Ribosomal_uL22_bac/chlpt-type"/>
</dbReference>
<proteinExistence type="inferred from homology"/>
<dbReference type="GO" id="GO:0019843">
    <property type="term" value="F:rRNA binding"/>
    <property type="evidence" value="ECO:0007669"/>
    <property type="project" value="UniProtKB-UniRule"/>
</dbReference>
<dbReference type="KEGG" id="rip:RIEPE_0444"/>
<keyword evidence="3 7" id="KW-0694">RNA-binding</keyword>
<dbReference type="HOGENOM" id="CLU_083987_3_3_6"/>
<dbReference type="EMBL" id="CP001085">
    <property type="protein sequence ID" value="ADD79563.1"/>
    <property type="molecule type" value="Genomic_DNA"/>
</dbReference>
<dbReference type="eggNOG" id="COG0091">
    <property type="taxonomic scope" value="Bacteria"/>
</dbReference>
<dbReference type="InterPro" id="IPR036394">
    <property type="entry name" value="Ribosomal_uL22_sf"/>
</dbReference>
<dbReference type="Gene3D" id="3.90.470.10">
    <property type="entry name" value="Ribosomal protein L22/L17"/>
    <property type="match status" value="1"/>
</dbReference>
<comment type="function">
    <text evidence="7 10">This protein binds specifically to 23S rRNA; its binding is stimulated by other ribosomal proteins, e.g., L4, L17, and L20. It is important during the early stages of 50S assembly. It makes multiple contacts with different domains of the 23S rRNA in the assembled 50S subunit and ribosome.</text>
</comment>
<dbReference type="GO" id="GO:0003735">
    <property type="term" value="F:structural constituent of ribosome"/>
    <property type="evidence" value="ECO:0007669"/>
    <property type="project" value="InterPro"/>
</dbReference>
<dbReference type="NCBIfam" id="TIGR01044">
    <property type="entry name" value="rplV_bact"/>
    <property type="match status" value="1"/>
</dbReference>
<comment type="function">
    <text evidence="7">The globular domain of the protein is located near the polypeptide exit tunnel on the outside of the subunit, while an extended beta-hairpin is found that lines the wall of the exit tunnel in the center of the 70S ribosome.</text>
</comment>
<evidence type="ECO:0000313" key="11">
    <source>
        <dbReference type="EMBL" id="ADD79563.1"/>
    </source>
</evidence>
<dbReference type="InterPro" id="IPR018260">
    <property type="entry name" value="Ribosomal_uL22_CS"/>
</dbReference>
<dbReference type="AlphaFoldDB" id="D4G8M9"/>
<comment type="subunit">
    <text evidence="7 9">Part of the 50S ribosomal subunit.</text>
</comment>
<dbReference type="Proteomes" id="UP000001700">
    <property type="component" value="Chromosome"/>
</dbReference>
<dbReference type="InterPro" id="IPR047867">
    <property type="entry name" value="Ribosomal_uL22_bac/org-type"/>
</dbReference>
<evidence type="ECO:0000256" key="5">
    <source>
        <dbReference type="ARBA" id="ARBA00023274"/>
    </source>
</evidence>
<comment type="similarity">
    <text evidence="1 7 8">Belongs to the universal ribosomal protein uL22 family.</text>
</comment>
<evidence type="ECO:0000256" key="4">
    <source>
        <dbReference type="ARBA" id="ARBA00022980"/>
    </source>
</evidence>
<dbReference type="STRING" id="515618.RIEPE_0444"/>
<dbReference type="PANTHER" id="PTHR13501:SF8">
    <property type="entry name" value="LARGE RIBOSOMAL SUBUNIT PROTEIN UL22M"/>
    <property type="match status" value="1"/>
</dbReference>
<dbReference type="InterPro" id="IPR001063">
    <property type="entry name" value="Ribosomal_uL22"/>
</dbReference>
<gene>
    <name evidence="7 11" type="primary">rplV</name>
    <name evidence="11" type="ordered locus">RIEPE_0444</name>
</gene>